<protein>
    <submittedName>
        <fullName evidence="2">Uncharacterized protein</fullName>
    </submittedName>
</protein>
<organism evidence="2 3">
    <name type="scientific">Carya illinoinensis</name>
    <name type="common">Pecan</name>
    <dbReference type="NCBI Taxonomy" id="32201"/>
    <lineage>
        <taxon>Eukaryota</taxon>
        <taxon>Viridiplantae</taxon>
        <taxon>Streptophyta</taxon>
        <taxon>Embryophyta</taxon>
        <taxon>Tracheophyta</taxon>
        <taxon>Spermatophyta</taxon>
        <taxon>Magnoliopsida</taxon>
        <taxon>eudicotyledons</taxon>
        <taxon>Gunneridae</taxon>
        <taxon>Pentapetalae</taxon>
        <taxon>rosids</taxon>
        <taxon>fabids</taxon>
        <taxon>Fagales</taxon>
        <taxon>Juglandaceae</taxon>
        <taxon>Carya</taxon>
    </lineage>
</organism>
<evidence type="ECO:0000313" key="3">
    <source>
        <dbReference type="Proteomes" id="UP000811246"/>
    </source>
</evidence>
<dbReference type="Proteomes" id="UP000811246">
    <property type="component" value="Chromosome 12"/>
</dbReference>
<dbReference type="InterPro" id="IPR051824">
    <property type="entry name" value="LRR_Rcpt-Like_S/T_Kinase"/>
</dbReference>
<sequence length="123" mass="13320">MVCFATFASGAFKLPVDEVEALRDIFDTLGKNWNFSDPCTPSTAETDVMAAVNCSNCVVNGNKSYRVVGIFLKRQNLAGTLPPDLVKLPCLQVLNLAGNYLNGSIPSAWGSMQQLVSMYSHTL</sequence>
<proteinExistence type="predicted"/>
<reference evidence="2" key="1">
    <citation type="submission" date="2021-01" db="EMBL/GenBank/DDBJ databases">
        <authorList>
            <person name="Lovell J.T."/>
            <person name="Bentley N."/>
            <person name="Bhattarai G."/>
            <person name="Jenkins J.W."/>
            <person name="Sreedasyam A."/>
            <person name="Alarcon Y."/>
            <person name="Bock C."/>
            <person name="Boston L."/>
            <person name="Carlson J."/>
            <person name="Cervantes K."/>
            <person name="Clermont K."/>
            <person name="Krom N."/>
            <person name="Kubenka K."/>
            <person name="Mamidi S."/>
            <person name="Mattison C."/>
            <person name="Monteros M."/>
            <person name="Pisani C."/>
            <person name="Plott C."/>
            <person name="Rajasekar S."/>
            <person name="Rhein H.S."/>
            <person name="Rohla C."/>
            <person name="Song M."/>
            <person name="Hilaire R.S."/>
            <person name="Shu S."/>
            <person name="Wells L."/>
            <person name="Wang X."/>
            <person name="Webber J."/>
            <person name="Heerema R.J."/>
            <person name="Klein P."/>
            <person name="Conner P."/>
            <person name="Grauke L."/>
            <person name="Grimwood J."/>
            <person name="Schmutz J."/>
            <person name="Randall J.J."/>
        </authorList>
    </citation>
    <scope>NUCLEOTIDE SEQUENCE</scope>
    <source>
        <tissue evidence="2">Leaf</tissue>
    </source>
</reference>
<dbReference type="PANTHER" id="PTHR48006">
    <property type="entry name" value="LEUCINE-RICH REPEAT-CONTAINING PROTEIN DDB_G0281931-RELATED"/>
    <property type="match status" value="1"/>
</dbReference>
<dbReference type="EMBL" id="CM031836">
    <property type="protein sequence ID" value="KAG6685391.1"/>
    <property type="molecule type" value="Genomic_DNA"/>
</dbReference>
<name>A0A922DJA1_CARIL</name>
<gene>
    <name evidence="2" type="ORF">I3842_12G109900</name>
</gene>
<evidence type="ECO:0000313" key="2">
    <source>
        <dbReference type="EMBL" id="KAG6685391.1"/>
    </source>
</evidence>
<dbReference type="GO" id="GO:0016020">
    <property type="term" value="C:membrane"/>
    <property type="evidence" value="ECO:0007669"/>
    <property type="project" value="UniProtKB-SubCell"/>
</dbReference>
<comment type="subcellular location">
    <subcellularLocation>
        <location evidence="1">Membrane</location>
        <topology evidence="1">Single-pass type I membrane protein</topology>
    </subcellularLocation>
</comment>
<comment type="caution">
    <text evidence="2">The sequence shown here is derived from an EMBL/GenBank/DDBJ whole genome shotgun (WGS) entry which is preliminary data.</text>
</comment>
<dbReference type="AlphaFoldDB" id="A0A922DJA1"/>
<accession>A0A922DJA1</accession>
<dbReference type="PANTHER" id="PTHR48006:SF81">
    <property type="entry name" value="PROTEIN KINASE DOMAIN-CONTAINING PROTEIN"/>
    <property type="match status" value="1"/>
</dbReference>
<evidence type="ECO:0000256" key="1">
    <source>
        <dbReference type="ARBA" id="ARBA00004479"/>
    </source>
</evidence>